<proteinExistence type="predicted"/>
<evidence type="ECO:0000256" key="1">
    <source>
        <dbReference type="SAM" id="Phobius"/>
    </source>
</evidence>
<dbReference type="EMBL" id="CP007726">
    <property type="protein sequence ID" value="AJE19159.1"/>
    <property type="molecule type" value="Genomic_DNA"/>
</dbReference>
<gene>
    <name evidence="2" type="ORF">NELON_09760</name>
</gene>
<keyword evidence="1" id="KW-0812">Transmembrane</keyword>
<dbReference type="KEGG" id="nel:NELON_09760"/>
<dbReference type="RefSeq" id="WP_041961500.1">
    <property type="nucleotide sequence ID" value="NZ_CP007726.1"/>
</dbReference>
<dbReference type="HOGENOM" id="CLU_128725_0_0_4"/>
<organism evidence="2 3">
    <name type="scientific">Neisseria elongata subsp. glycolytica ATCC 29315</name>
    <dbReference type="NCBI Taxonomy" id="546263"/>
    <lineage>
        <taxon>Bacteria</taxon>
        <taxon>Pseudomonadati</taxon>
        <taxon>Pseudomonadota</taxon>
        <taxon>Betaproteobacteria</taxon>
        <taxon>Neisseriales</taxon>
        <taxon>Neisseriaceae</taxon>
        <taxon>Neisseria</taxon>
    </lineage>
</organism>
<reference evidence="3" key="1">
    <citation type="submission" date="2014-05" db="EMBL/GenBank/DDBJ databases">
        <title>Complete Genome sequence of Neisseria elongata subsp. glycolytica.</title>
        <authorList>
            <person name="Veyrier F.J."/>
            <person name="Taha M.-K."/>
        </authorList>
    </citation>
    <scope>NUCLEOTIDE SEQUENCE [LARGE SCALE GENOMIC DNA]</scope>
    <source>
        <strain evidence="3">ATCC 29315</strain>
    </source>
</reference>
<feature type="transmembrane region" description="Helical" evidence="1">
    <location>
        <begin position="34"/>
        <end position="53"/>
    </location>
</feature>
<protein>
    <submittedName>
        <fullName evidence="2">Membrane protein</fullName>
    </submittedName>
</protein>
<keyword evidence="1" id="KW-1133">Transmembrane helix</keyword>
<reference evidence="2 3" key="2">
    <citation type="journal article" date="2015" name="PLoS Genet.">
        <title>Common Cell Shape Evolution of Two Nasopharyngeal Pathogens.</title>
        <authorList>
            <person name="Veyrier F.J."/>
            <person name="Biais N."/>
            <person name="Morales P."/>
            <person name="Belkacem N."/>
            <person name="Guilhen C."/>
            <person name="Ranjeva S."/>
            <person name="Sismeiro O."/>
            <person name="Pehau-Arnaudet G."/>
            <person name="Rocha E.P."/>
            <person name="Werts C."/>
            <person name="Taha M.K."/>
            <person name="Boneca I.G."/>
        </authorList>
    </citation>
    <scope>NUCLEOTIDE SEQUENCE [LARGE SCALE GENOMIC DNA]</scope>
    <source>
        <strain evidence="2 3">ATCC 29315</strain>
    </source>
</reference>
<feature type="transmembrane region" description="Helical" evidence="1">
    <location>
        <begin position="7"/>
        <end position="28"/>
    </location>
</feature>
<sequence>MFKRPEELIMAVLAALWVVLTYFAASYFGAPVHTALLICTLTLIWAAVLFLLWQRDRIRLIWPLFLGLLTACWWPLLDWYAVSKFVGPGAVADTIVINKPWFASWTFKIVLALVPTVAAYAVKYKHYRNHRHDALID</sequence>
<evidence type="ECO:0000313" key="3">
    <source>
        <dbReference type="Proteomes" id="UP000031392"/>
    </source>
</evidence>
<feature type="transmembrane region" description="Helical" evidence="1">
    <location>
        <begin position="102"/>
        <end position="122"/>
    </location>
</feature>
<dbReference type="AlphaFoldDB" id="A0A0B5CP46"/>
<dbReference type="Proteomes" id="UP000031392">
    <property type="component" value="Chromosome"/>
</dbReference>
<keyword evidence="3" id="KW-1185">Reference proteome</keyword>
<evidence type="ECO:0000313" key="2">
    <source>
        <dbReference type="EMBL" id="AJE19159.1"/>
    </source>
</evidence>
<dbReference type="PATRIC" id="fig|546263.7.peg.2093"/>
<accession>A0A0B5CP46</accession>
<keyword evidence="1" id="KW-0472">Membrane</keyword>
<feature type="transmembrane region" description="Helical" evidence="1">
    <location>
        <begin position="60"/>
        <end position="82"/>
    </location>
</feature>
<name>A0A0B5CP46_NEIEG</name>